<keyword evidence="1" id="KW-1133">Transmembrane helix</keyword>
<keyword evidence="1" id="KW-0472">Membrane</keyword>
<evidence type="ECO:0000313" key="2">
    <source>
        <dbReference type="EMBL" id="CAG6453248.1"/>
    </source>
</evidence>
<name>A0A8D8AA76_CULPI</name>
<dbReference type="AlphaFoldDB" id="A0A8D8AA76"/>
<dbReference type="EMBL" id="HBUE01022504">
    <property type="protein sequence ID" value="CAG6453248.1"/>
    <property type="molecule type" value="Transcribed_RNA"/>
</dbReference>
<organism evidence="2">
    <name type="scientific">Culex pipiens</name>
    <name type="common">House mosquito</name>
    <dbReference type="NCBI Taxonomy" id="7175"/>
    <lineage>
        <taxon>Eukaryota</taxon>
        <taxon>Metazoa</taxon>
        <taxon>Ecdysozoa</taxon>
        <taxon>Arthropoda</taxon>
        <taxon>Hexapoda</taxon>
        <taxon>Insecta</taxon>
        <taxon>Pterygota</taxon>
        <taxon>Neoptera</taxon>
        <taxon>Endopterygota</taxon>
        <taxon>Diptera</taxon>
        <taxon>Nematocera</taxon>
        <taxon>Culicoidea</taxon>
        <taxon>Culicidae</taxon>
        <taxon>Culicinae</taxon>
        <taxon>Culicini</taxon>
        <taxon>Culex</taxon>
        <taxon>Culex</taxon>
    </lineage>
</organism>
<protein>
    <submittedName>
        <fullName evidence="2">(northern house mosquito) hypothetical protein</fullName>
    </submittedName>
</protein>
<proteinExistence type="predicted"/>
<sequence length="274" mass="31029">MLRAHVAHQLEHDHFPAHEALHPLGVQLFVHAQLGQGRVAAAALPALERSPRARVLAVALVLIIVVVVVIVQQDRGQNGSAAFVMVGGLLVRERFVVRFRRVFLAFDKLVIVKERLLVVFQQQSVLVGYVLVLLFVIVVLDDHLRHDLGPFGRGFLPFGNLLNLRRLNRNRFLVVVQTDHLRRFRWPRLLLLVLLLLGGHQPPAQFPLLLPVKVVVHDALDFKRRPFVQLSLALAANRRRVVLLGGKPNTRTLDHLLDEQHVRLHGIVVKQGHR</sequence>
<feature type="transmembrane region" description="Helical" evidence="1">
    <location>
        <begin position="116"/>
        <end position="140"/>
    </location>
</feature>
<reference evidence="2" key="1">
    <citation type="submission" date="2021-05" db="EMBL/GenBank/DDBJ databases">
        <authorList>
            <person name="Alioto T."/>
            <person name="Alioto T."/>
            <person name="Gomez Garrido J."/>
        </authorList>
    </citation>
    <scope>NUCLEOTIDE SEQUENCE</scope>
</reference>
<feature type="transmembrane region" description="Helical" evidence="1">
    <location>
        <begin position="55"/>
        <end position="73"/>
    </location>
</feature>
<keyword evidence="1" id="KW-0812">Transmembrane</keyword>
<accession>A0A8D8AA76</accession>
<evidence type="ECO:0000256" key="1">
    <source>
        <dbReference type="SAM" id="Phobius"/>
    </source>
</evidence>